<proteinExistence type="inferred from homology"/>
<sequence>MHLSSFGQAMAVTLLFTITAISPNNAISVPQSKALYTLPGGHNHDGRVQRSHETFDSENDGAGEERGGGINNFLNKFRYQSHGAEGAESFNPITMARIYLQENPSLFNVIRSDTDKRYETFLIWRSMKYHSDDVGRAMLLNGYSAKEVKKFVKEFKAFKPANLEY</sequence>
<comment type="similarity">
    <text evidence="2 5">Belongs to the RxLR effector family.</text>
</comment>
<evidence type="ECO:0000256" key="1">
    <source>
        <dbReference type="ARBA" id="ARBA00004613"/>
    </source>
</evidence>
<feature type="signal peptide" evidence="5">
    <location>
        <begin position="1"/>
        <end position="26"/>
    </location>
</feature>
<comment type="caution">
    <text evidence="6">The sequence shown here is derived from an EMBL/GenBank/DDBJ whole genome shotgun (WGS) entry which is preliminary data.</text>
</comment>
<keyword evidence="3 5" id="KW-0964">Secreted</keyword>
<evidence type="ECO:0000256" key="3">
    <source>
        <dbReference type="ARBA" id="ARBA00022525"/>
    </source>
</evidence>
<protein>
    <recommendedName>
        <fullName evidence="5">RxLR effector protein</fullName>
    </recommendedName>
</protein>
<gene>
    <name evidence="6" type="ORF">PHMEG_00013697</name>
</gene>
<feature type="chain" id="PRO_5044973949" description="RxLR effector protein" evidence="5">
    <location>
        <begin position="27"/>
        <end position="165"/>
    </location>
</feature>
<keyword evidence="4 5" id="KW-0732">Signal</keyword>
<dbReference type="AlphaFoldDB" id="A0A225W5N6"/>
<dbReference type="Proteomes" id="UP000198211">
    <property type="component" value="Unassembled WGS sequence"/>
</dbReference>
<comment type="subcellular location">
    <subcellularLocation>
        <location evidence="1 5">Secreted</location>
    </subcellularLocation>
</comment>
<dbReference type="OrthoDB" id="141637at2759"/>
<organism evidence="6 7">
    <name type="scientific">Phytophthora megakarya</name>
    <dbReference type="NCBI Taxonomy" id="4795"/>
    <lineage>
        <taxon>Eukaryota</taxon>
        <taxon>Sar</taxon>
        <taxon>Stramenopiles</taxon>
        <taxon>Oomycota</taxon>
        <taxon>Peronosporomycetes</taxon>
        <taxon>Peronosporales</taxon>
        <taxon>Peronosporaceae</taxon>
        <taxon>Phytophthora</taxon>
    </lineage>
</organism>
<name>A0A225W5N6_9STRA</name>
<evidence type="ECO:0000256" key="5">
    <source>
        <dbReference type="RuleBase" id="RU367124"/>
    </source>
</evidence>
<comment type="domain">
    <text evidence="5">The RxLR-dEER motif acts to carry the protein into the host cell cytoplasm through binding to cell surface phosphatidylinositol-3-phosphate.</text>
</comment>
<comment type="function">
    <text evidence="5">Effector that suppresses plant defense responses during pathogen infection.</text>
</comment>
<evidence type="ECO:0000313" key="6">
    <source>
        <dbReference type="EMBL" id="OWZ13051.1"/>
    </source>
</evidence>
<keyword evidence="7" id="KW-1185">Reference proteome</keyword>
<dbReference type="InterPro" id="IPR031825">
    <property type="entry name" value="RXLR"/>
</dbReference>
<accession>A0A225W5N6</accession>
<evidence type="ECO:0000256" key="2">
    <source>
        <dbReference type="ARBA" id="ARBA00010400"/>
    </source>
</evidence>
<evidence type="ECO:0000256" key="4">
    <source>
        <dbReference type="ARBA" id="ARBA00022729"/>
    </source>
</evidence>
<dbReference type="EMBL" id="NBNE01001685">
    <property type="protein sequence ID" value="OWZ13051.1"/>
    <property type="molecule type" value="Genomic_DNA"/>
</dbReference>
<dbReference type="Pfam" id="PF16810">
    <property type="entry name" value="RXLR"/>
    <property type="match status" value="1"/>
</dbReference>
<reference evidence="7" key="1">
    <citation type="submission" date="2017-03" db="EMBL/GenBank/DDBJ databases">
        <title>Phytopthora megakarya and P. palmivora, two closely related causual agents of cacao black pod achieved similar genome size and gene model numbers by different mechanisms.</title>
        <authorList>
            <person name="Ali S."/>
            <person name="Shao J."/>
            <person name="Larry D.J."/>
            <person name="Kronmiller B."/>
            <person name="Shen D."/>
            <person name="Strem M.D."/>
            <person name="Melnick R.L."/>
            <person name="Guiltinan M.J."/>
            <person name="Tyler B.M."/>
            <person name="Meinhardt L.W."/>
            <person name="Bailey B.A."/>
        </authorList>
    </citation>
    <scope>NUCLEOTIDE SEQUENCE [LARGE SCALE GENOMIC DNA]</scope>
    <source>
        <strain evidence="7">zdho120</strain>
    </source>
</reference>
<evidence type="ECO:0000313" key="7">
    <source>
        <dbReference type="Proteomes" id="UP000198211"/>
    </source>
</evidence>